<keyword evidence="1" id="KW-0812">Transmembrane</keyword>
<keyword evidence="1" id="KW-1133">Transmembrane helix</keyword>
<dbReference type="STRING" id="1844972.A7K91_22055"/>
<comment type="caution">
    <text evidence="2">The sequence shown here is derived from an EMBL/GenBank/DDBJ whole genome shotgun (WGS) entry which is preliminary data.</text>
</comment>
<dbReference type="EMBL" id="LYPA01000032">
    <property type="protein sequence ID" value="OBR67572.1"/>
    <property type="molecule type" value="Genomic_DNA"/>
</dbReference>
<feature type="transmembrane region" description="Helical" evidence="1">
    <location>
        <begin position="85"/>
        <end position="104"/>
    </location>
</feature>
<evidence type="ECO:0000256" key="1">
    <source>
        <dbReference type="SAM" id="Phobius"/>
    </source>
</evidence>
<protein>
    <submittedName>
        <fullName evidence="2">Uncharacterized protein</fullName>
    </submittedName>
</protein>
<gene>
    <name evidence="2" type="ORF">A7K91_22055</name>
</gene>
<proteinExistence type="predicted"/>
<reference evidence="2 3" key="1">
    <citation type="submission" date="2016-05" db="EMBL/GenBank/DDBJ databases">
        <title>Paenibacillus oryzae. sp. nov., isolated from the rice root.</title>
        <authorList>
            <person name="Zhang J."/>
            <person name="Zhang X."/>
        </authorList>
    </citation>
    <scope>NUCLEOTIDE SEQUENCE [LARGE SCALE GENOMIC DNA]</scope>
    <source>
        <strain evidence="2 3">1DrF-4</strain>
    </source>
</reference>
<dbReference type="AlphaFoldDB" id="A0A1A5YPN7"/>
<accession>A0A1A5YPN7</accession>
<keyword evidence="3" id="KW-1185">Reference proteome</keyword>
<feature type="transmembrane region" description="Helical" evidence="1">
    <location>
        <begin position="56"/>
        <end position="78"/>
    </location>
</feature>
<feature type="transmembrane region" description="Helical" evidence="1">
    <location>
        <begin position="12"/>
        <end position="29"/>
    </location>
</feature>
<organism evidence="2 3">
    <name type="scientific">Paenibacillus oryzae</name>
    <dbReference type="NCBI Taxonomy" id="1844972"/>
    <lineage>
        <taxon>Bacteria</taxon>
        <taxon>Bacillati</taxon>
        <taxon>Bacillota</taxon>
        <taxon>Bacilli</taxon>
        <taxon>Bacillales</taxon>
        <taxon>Paenibacillaceae</taxon>
        <taxon>Paenibacillus</taxon>
    </lineage>
</organism>
<keyword evidence="1" id="KW-0472">Membrane</keyword>
<name>A0A1A5YPN7_9BACL</name>
<dbReference type="OrthoDB" id="2654737at2"/>
<dbReference type="RefSeq" id="WP_068680366.1">
    <property type="nucleotide sequence ID" value="NZ_LYPA01000032.1"/>
</dbReference>
<dbReference type="Proteomes" id="UP000092024">
    <property type="component" value="Unassembled WGS sequence"/>
</dbReference>
<sequence length="218" mass="24513">MKKVINRYKGYLYIGAVIVAMLLLSRYHHVDGSFGDSLFRAVGLQPWIEINSNSRFHIPVIIGIPLLLVGLFGAVSVYRKRYPKIGSILAISCIVFALIFGAIAEKAMFLVKRNAVDAASVDITNSNCQFRSEQDEMLVTCTFTIYNYGKVERIQLTPITPEWFEEDGFPELSSAQLDIQKRSKGNYTIQQVIAPSSDSSFSKEFNRVQFEVNVLQNG</sequence>
<evidence type="ECO:0000313" key="3">
    <source>
        <dbReference type="Proteomes" id="UP000092024"/>
    </source>
</evidence>
<evidence type="ECO:0000313" key="2">
    <source>
        <dbReference type="EMBL" id="OBR67572.1"/>
    </source>
</evidence>